<keyword evidence="3" id="KW-1185">Reference proteome</keyword>
<organism evidence="2 3">
    <name type="scientific">Arabis nemorensis</name>
    <dbReference type="NCBI Taxonomy" id="586526"/>
    <lineage>
        <taxon>Eukaryota</taxon>
        <taxon>Viridiplantae</taxon>
        <taxon>Streptophyta</taxon>
        <taxon>Embryophyta</taxon>
        <taxon>Tracheophyta</taxon>
        <taxon>Spermatophyta</taxon>
        <taxon>Magnoliopsida</taxon>
        <taxon>eudicotyledons</taxon>
        <taxon>Gunneridae</taxon>
        <taxon>Pentapetalae</taxon>
        <taxon>rosids</taxon>
        <taxon>malvids</taxon>
        <taxon>Brassicales</taxon>
        <taxon>Brassicaceae</taxon>
        <taxon>Arabideae</taxon>
        <taxon>Arabis</taxon>
    </lineage>
</organism>
<dbReference type="InterPro" id="IPR007598">
    <property type="entry name" value="DUF577"/>
</dbReference>
<accession>A0A565CLW9</accession>
<evidence type="ECO:0000313" key="2">
    <source>
        <dbReference type="EMBL" id="VVB14564.1"/>
    </source>
</evidence>
<proteinExistence type="predicted"/>
<evidence type="ECO:0000313" key="3">
    <source>
        <dbReference type="Proteomes" id="UP000489600"/>
    </source>
</evidence>
<comment type="caution">
    <text evidence="2">The sequence shown here is derived from an EMBL/GenBank/DDBJ whole genome shotgun (WGS) entry which is preliminary data.</text>
</comment>
<dbReference type="PANTHER" id="PTHR31861:SF16">
    <property type="entry name" value="DUF577 DOMAIN-CONTAINING PROTEIN-RELATED"/>
    <property type="match status" value="1"/>
</dbReference>
<reference evidence="2" key="1">
    <citation type="submission" date="2019-07" db="EMBL/GenBank/DDBJ databases">
        <authorList>
            <person name="Dittberner H."/>
        </authorList>
    </citation>
    <scope>NUCLEOTIDE SEQUENCE [LARGE SCALE GENOMIC DNA]</scope>
</reference>
<feature type="domain" description="DUF577" evidence="1">
    <location>
        <begin position="128"/>
        <end position="304"/>
    </location>
</feature>
<sequence>MGMEEFVVQGLEDLEKFLSRDKDLYGYSKNQCLFVSTFMYGIRELRTTIKEAAKKINRLVLDINNPQGNQDPDRVRFERLNTLSLLGIVRIFASDDQEDRYKDMAIRRLNLLLSDQNPKKAKTDVSVMRELQTLLVSCLSKQGISESMFKILGEIVYHVAFEMMFVQKEPWFGLRDYIASQSKTEFQRAVYIFRCLTMPLDGEEFVIPVMDNLLPEIRARLNPPPSEVLVDNSGWVLAFAGAFCAIIHLIKIKSRAESVKEVAYKMIDSVRELVERGMEVGLVRRAFRDVEIIVKKHLQWFSTSEYKFAKGMLWKLYEIKGMKMESKVVLWRINFVVERGVAEQLKELPKSELDWMISQYED</sequence>
<dbReference type="AlphaFoldDB" id="A0A565CLW9"/>
<dbReference type="Proteomes" id="UP000489600">
    <property type="component" value="Unassembled WGS sequence"/>
</dbReference>
<dbReference type="PANTHER" id="PTHR31861">
    <property type="entry name" value="OS10G0507500 PROTEIN"/>
    <property type="match status" value="1"/>
</dbReference>
<dbReference type="OrthoDB" id="1064002at2759"/>
<dbReference type="EMBL" id="CABITT030000008">
    <property type="protein sequence ID" value="VVB14564.1"/>
    <property type="molecule type" value="Genomic_DNA"/>
</dbReference>
<dbReference type="Pfam" id="PF04510">
    <property type="entry name" value="DUF577"/>
    <property type="match status" value="1"/>
</dbReference>
<evidence type="ECO:0000259" key="1">
    <source>
        <dbReference type="Pfam" id="PF04510"/>
    </source>
</evidence>
<protein>
    <recommendedName>
        <fullName evidence="1">DUF577 domain-containing protein</fullName>
    </recommendedName>
</protein>
<gene>
    <name evidence="2" type="ORF">ANE_LOCUS25008</name>
</gene>
<name>A0A565CLW9_9BRAS</name>